<proteinExistence type="inferred from homology"/>
<organism evidence="3 4">
    <name type="scientific">Litoribrevibacter albus</name>
    <dbReference type="NCBI Taxonomy" id="1473156"/>
    <lineage>
        <taxon>Bacteria</taxon>
        <taxon>Pseudomonadati</taxon>
        <taxon>Pseudomonadota</taxon>
        <taxon>Gammaproteobacteria</taxon>
        <taxon>Oceanospirillales</taxon>
        <taxon>Oceanospirillaceae</taxon>
        <taxon>Litoribrevibacter</taxon>
    </lineage>
</organism>
<dbReference type="RefSeq" id="WP_284379635.1">
    <property type="nucleotide sequence ID" value="NZ_BSNM01000006.1"/>
</dbReference>
<keyword evidence="4" id="KW-1185">Reference proteome</keyword>
<reference evidence="3" key="1">
    <citation type="journal article" date="2014" name="Int. J. Syst. Evol. Microbiol.">
        <title>Complete genome sequence of Corynebacterium casei LMG S-19264T (=DSM 44701T), isolated from a smear-ripened cheese.</title>
        <authorList>
            <consortium name="US DOE Joint Genome Institute (JGI-PGF)"/>
            <person name="Walter F."/>
            <person name="Albersmeier A."/>
            <person name="Kalinowski J."/>
            <person name="Ruckert C."/>
        </authorList>
    </citation>
    <scope>NUCLEOTIDE SEQUENCE</scope>
    <source>
        <strain evidence="3">NBRC 110071</strain>
    </source>
</reference>
<dbReference type="NCBIfam" id="NF001266">
    <property type="entry name" value="PRK00228.1-1"/>
    <property type="match status" value="1"/>
</dbReference>
<dbReference type="Pfam" id="PF02622">
    <property type="entry name" value="DUF179"/>
    <property type="match status" value="1"/>
</dbReference>
<dbReference type="SUPFAM" id="SSF143456">
    <property type="entry name" value="VC0467-like"/>
    <property type="match status" value="1"/>
</dbReference>
<comment type="similarity">
    <text evidence="1 2">Belongs to the UPF0301 (AlgH) family.</text>
</comment>
<evidence type="ECO:0000256" key="2">
    <source>
        <dbReference type="HAMAP-Rule" id="MF_00758"/>
    </source>
</evidence>
<reference evidence="3" key="2">
    <citation type="submission" date="2023-01" db="EMBL/GenBank/DDBJ databases">
        <title>Draft genome sequence of Litoribrevibacter albus strain NBRC 110071.</title>
        <authorList>
            <person name="Sun Q."/>
            <person name="Mori K."/>
        </authorList>
    </citation>
    <scope>NUCLEOTIDE SEQUENCE</scope>
    <source>
        <strain evidence="3">NBRC 110071</strain>
    </source>
</reference>
<evidence type="ECO:0000256" key="1">
    <source>
        <dbReference type="ARBA" id="ARBA00009600"/>
    </source>
</evidence>
<comment type="caution">
    <text evidence="3">The sequence shown here is derived from an EMBL/GenBank/DDBJ whole genome shotgun (WGS) entry which is preliminary data.</text>
</comment>
<accession>A0AA37W7H8</accession>
<protein>
    <recommendedName>
        <fullName evidence="2">UPF0301 protein GCM10007876_10440</fullName>
    </recommendedName>
</protein>
<dbReference type="PANTHER" id="PTHR30327:SF1">
    <property type="entry name" value="UPF0301 PROTEIN YQGE"/>
    <property type="match status" value="1"/>
</dbReference>
<dbReference type="GO" id="GO:0005829">
    <property type="term" value="C:cytosol"/>
    <property type="evidence" value="ECO:0007669"/>
    <property type="project" value="TreeGrafter"/>
</dbReference>
<name>A0AA37W7H8_9GAMM</name>
<dbReference type="PANTHER" id="PTHR30327">
    <property type="entry name" value="UNCHARACTERIZED PROTEIN YQGE"/>
    <property type="match status" value="1"/>
</dbReference>
<dbReference type="AlphaFoldDB" id="A0AA37W7H8"/>
<dbReference type="InterPro" id="IPR003774">
    <property type="entry name" value="AlgH-like"/>
</dbReference>
<evidence type="ECO:0000313" key="3">
    <source>
        <dbReference type="EMBL" id="GLQ30566.1"/>
    </source>
</evidence>
<dbReference type="EMBL" id="BSNM01000006">
    <property type="protein sequence ID" value="GLQ30566.1"/>
    <property type="molecule type" value="Genomic_DNA"/>
</dbReference>
<gene>
    <name evidence="3" type="ORF">GCM10007876_10440</name>
</gene>
<dbReference type="Gene3D" id="3.40.1740.10">
    <property type="entry name" value="VC0467-like"/>
    <property type="match status" value="1"/>
</dbReference>
<sequence length="183" mass="19968">MDSLRHHFLIAMPHLQGDIFTGSLTYLCEHNEEGALGLIINKPLPVKLSEILLELDVYPSLESENTPVLAGGPVSTNQGFILHNDSDFISNSLRTGPGTYLTTSKEMLISLAEHRGPSKYLVTLGYAGWDAGQLEEELSNNVWLTCPAQSDILFDLDIEQKLHAATKTLGIDPDQLSSEAGHA</sequence>
<dbReference type="HAMAP" id="MF_00758">
    <property type="entry name" value="UPF0301"/>
    <property type="match status" value="1"/>
</dbReference>
<evidence type="ECO:0000313" key="4">
    <source>
        <dbReference type="Proteomes" id="UP001161389"/>
    </source>
</evidence>
<dbReference type="Proteomes" id="UP001161389">
    <property type="component" value="Unassembled WGS sequence"/>
</dbReference>